<evidence type="ECO:0000256" key="1">
    <source>
        <dbReference type="ARBA" id="ARBA00009995"/>
    </source>
</evidence>
<dbReference type="SUPFAM" id="SSF53756">
    <property type="entry name" value="UDP-Glycosyltransferase/glycogen phosphorylase"/>
    <property type="match status" value="1"/>
</dbReference>
<accession>A0AAD8VDG4</accession>
<reference evidence="5" key="1">
    <citation type="submission" date="2023-07" db="EMBL/GenBank/DDBJ databases">
        <title>A chromosome-level genome assembly of Lolium multiflorum.</title>
        <authorList>
            <person name="Chen Y."/>
            <person name="Copetti D."/>
            <person name="Kolliker R."/>
            <person name="Studer B."/>
        </authorList>
    </citation>
    <scope>NUCLEOTIDE SEQUENCE</scope>
    <source>
        <strain evidence="5">02402/16</strain>
        <tissue evidence="5">Leaf</tissue>
    </source>
</reference>
<dbReference type="PANTHER" id="PTHR48048">
    <property type="entry name" value="GLYCOSYLTRANSFERASE"/>
    <property type="match status" value="1"/>
</dbReference>
<evidence type="ECO:0008006" key="7">
    <source>
        <dbReference type="Google" id="ProtNLM"/>
    </source>
</evidence>
<dbReference type="PROSITE" id="PS00375">
    <property type="entry name" value="UDPGT"/>
    <property type="match status" value="1"/>
</dbReference>
<protein>
    <recommendedName>
        <fullName evidence="7">UDP-glycosyltransferases domain-containing protein</fullName>
    </recommendedName>
</protein>
<dbReference type="EMBL" id="JAUUTY010000498">
    <property type="protein sequence ID" value="KAK1601158.1"/>
    <property type="molecule type" value="Genomic_DNA"/>
</dbReference>
<feature type="compositionally biased region" description="Polar residues" evidence="3">
    <location>
        <begin position="629"/>
        <end position="645"/>
    </location>
</feature>
<comment type="similarity">
    <text evidence="1">Belongs to the UDP-glycosyltransferase family.</text>
</comment>
<feature type="region of interest" description="Disordered" evidence="3">
    <location>
        <begin position="588"/>
        <end position="645"/>
    </location>
</feature>
<comment type="caution">
    <text evidence="5">The sequence shown here is derived from an EMBL/GenBank/DDBJ whole genome shotgun (WGS) entry which is preliminary data.</text>
</comment>
<feature type="signal peptide" evidence="4">
    <location>
        <begin position="1"/>
        <end position="20"/>
    </location>
</feature>
<dbReference type="GO" id="GO:0035251">
    <property type="term" value="F:UDP-glucosyltransferase activity"/>
    <property type="evidence" value="ECO:0007669"/>
    <property type="project" value="InterPro"/>
</dbReference>
<feature type="chain" id="PRO_5042218898" description="UDP-glycosyltransferases domain-containing protein" evidence="4">
    <location>
        <begin position="21"/>
        <end position="645"/>
    </location>
</feature>
<keyword evidence="4" id="KW-0732">Signal</keyword>
<dbReference type="InterPro" id="IPR050481">
    <property type="entry name" value="UDP-glycosyltransf_plant"/>
</dbReference>
<dbReference type="InterPro" id="IPR035595">
    <property type="entry name" value="UDP_glycos_trans_CS"/>
</dbReference>
<evidence type="ECO:0000256" key="4">
    <source>
        <dbReference type="SAM" id="SignalP"/>
    </source>
</evidence>
<proteinExistence type="inferred from homology"/>
<name>A0AAD8VDG4_LOLMU</name>
<evidence type="ECO:0000256" key="2">
    <source>
        <dbReference type="ARBA" id="ARBA00022679"/>
    </source>
</evidence>
<organism evidence="5 6">
    <name type="scientific">Lolium multiflorum</name>
    <name type="common">Italian ryegrass</name>
    <name type="synonym">Lolium perenne subsp. multiflorum</name>
    <dbReference type="NCBI Taxonomy" id="4521"/>
    <lineage>
        <taxon>Eukaryota</taxon>
        <taxon>Viridiplantae</taxon>
        <taxon>Streptophyta</taxon>
        <taxon>Embryophyta</taxon>
        <taxon>Tracheophyta</taxon>
        <taxon>Spermatophyta</taxon>
        <taxon>Magnoliopsida</taxon>
        <taxon>Liliopsida</taxon>
        <taxon>Poales</taxon>
        <taxon>Poaceae</taxon>
        <taxon>BOP clade</taxon>
        <taxon>Pooideae</taxon>
        <taxon>Poodae</taxon>
        <taxon>Poeae</taxon>
        <taxon>Poeae Chloroplast Group 2 (Poeae type)</taxon>
        <taxon>Loliodinae</taxon>
        <taxon>Loliinae</taxon>
        <taxon>Lolium</taxon>
    </lineage>
</organism>
<dbReference type="PANTHER" id="PTHR48048:SF1">
    <property type="entry name" value="GLYCOSYLTRANSFERASE"/>
    <property type="match status" value="1"/>
</dbReference>
<evidence type="ECO:0000313" key="5">
    <source>
        <dbReference type="EMBL" id="KAK1601158.1"/>
    </source>
</evidence>
<dbReference type="Proteomes" id="UP001231189">
    <property type="component" value="Unassembled WGS sequence"/>
</dbReference>
<keyword evidence="6" id="KW-1185">Reference proteome</keyword>
<dbReference type="CDD" id="cd03784">
    <property type="entry name" value="GT1_Gtf-like"/>
    <property type="match status" value="1"/>
</dbReference>
<dbReference type="AlphaFoldDB" id="A0AAD8VDG4"/>
<keyword evidence="2" id="KW-0808">Transferase</keyword>
<evidence type="ECO:0000256" key="3">
    <source>
        <dbReference type="SAM" id="MobiDB-lite"/>
    </source>
</evidence>
<dbReference type="Gene3D" id="3.40.50.2000">
    <property type="entry name" value="Glycogen Phosphorylase B"/>
    <property type="match status" value="2"/>
</dbReference>
<sequence>MTQLAHHLAGLGLPVTVAVADVPSTCNSAETIARLAASYPSVSFHLLPPATTRSAVAADPDADPFIALIADIRATNTALLAFLRSIGPVKALVADFFCAYGFDAAAELGVPAYLFFASGASVLAAYLHIPVMRTAVSFGDMGRNLLHFPGVHPIPAFDLPEVLLDRDNNQYKTFLGLLEQLPRAKGILSNTFEWLEPRAVKAIRDGTVRPGESVPPFFCVGPLVGEERESNAKHECLRWLDSQPAQSVVFLCFGSASSVPAEQLNQIAVGLERSGHAFLWAVRAPVAPDADSTKRFEGRDDAAVDALLPEGFLDRTRGRGMVVSTWAPQVEVLRHPATGAFVTHCGWNSTLEAVAAGVPMVCWPMYAEQRMNMEPIIPTEPFIQTQVYDLANGGDLIFERDLFALTEFLGRAPPVFYGGQISDQANGQLQWLIMANLPGKPESPMFRQIQFSLRENTWVDGLAHALQESLARLCGQNSLAIEGERFAHFARQLVAPQPAVPPVLRHHVDHLDYMLYETRSALSNSRSAANHTQQQLNQYADTIKVIAKERRAPLVAKRDATIHRLKTKIAVLKETISTQVEQLQILEGEGEGKTSKGMATPTSATTTTSSRRKRKTRTSTSCLPGWTPPSRSASMDSFHLSLSTA</sequence>
<evidence type="ECO:0000313" key="6">
    <source>
        <dbReference type="Proteomes" id="UP001231189"/>
    </source>
</evidence>
<dbReference type="FunFam" id="3.40.50.2000:FF:000056">
    <property type="entry name" value="Glycosyltransferase"/>
    <property type="match status" value="1"/>
</dbReference>
<feature type="compositionally biased region" description="Low complexity" evidence="3">
    <location>
        <begin position="599"/>
        <end position="609"/>
    </location>
</feature>
<gene>
    <name evidence="5" type="ORF">QYE76_059328</name>
</gene>
<dbReference type="Pfam" id="PF00201">
    <property type="entry name" value="UDPGT"/>
    <property type="match status" value="1"/>
</dbReference>
<dbReference type="InterPro" id="IPR002213">
    <property type="entry name" value="UDP_glucos_trans"/>
</dbReference>